<organism evidence="1 2">
    <name type="scientific">Portunus trituberculatus</name>
    <name type="common">Swimming crab</name>
    <name type="synonym">Neptunus trituberculatus</name>
    <dbReference type="NCBI Taxonomy" id="210409"/>
    <lineage>
        <taxon>Eukaryota</taxon>
        <taxon>Metazoa</taxon>
        <taxon>Ecdysozoa</taxon>
        <taxon>Arthropoda</taxon>
        <taxon>Crustacea</taxon>
        <taxon>Multicrustacea</taxon>
        <taxon>Malacostraca</taxon>
        <taxon>Eumalacostraca</taxon>
        <taxon>Eucarida</taxon>
        <taxon>Decapoda</taxon>
        <taxon>Pleocyemata</taxon>
        <taxon>Brachyura</taxon>
        <taxon>Eubrachyura</taxon>
        <taxon>Portunoidea</taxon>
        <taxon>Portunidae</taxon>
        <taxon>Portuninae</taxon>
        <taxon>Portunus</taxon>
    </lineage>
</organism>
<protein>
    <submittedName>
        <fullName evidence="1">Uncharacterized protein</fullName>
    </submittedName>
</protein>
<evidence type="ECO:0000313" key="1">
    <source>
        <dbReference type="EMBL" id="MPC90624.1"/>
    </source>
</evidence>
<reference evidence="1 2" key="1">
    <citation type="submission" date="2019-05" db="EMBL/GenBank/DDBJ databases">
        <title>Another draft genome of Portunus trituberculatus and its Hox gene families provides insights of decapod evolution.</title>
        <authorList>
            <person name="Jeong J.-H."/>
            <person name="Song I."/>
            <person name="Kim S."/>
            <person name="Choi T."/>
            <person name="Kim D."/>
            <person name="Ryu S."/>
            <person name="Kim W."/>
        </authorList>
    </citation>
    <scope>NUCLEOTIDE SEQUENCE [LARGE SCALE GENOMIC DNA]</scope>
    <source>
        <tissue evidence="1">Muscle</tissue>
    </source>
</reference>
<keyword evidence="2" id="KW-1185">Reference proteome</keyword>
<dbReference type="Proteomes" id="UP000324222">
    <property type="component" value="Unassembled WGS sequence"/>
</dbReference>
<evidence type="ECO:0000313" key="2">
    <source>
        <dbReference type="Proteomes" id="UP000324222"/>
    </source>
</evidence>
<dbReference type="AlphaFoldDB" id="A0A5B7JE54"/>
<gene>
    <name evidence="1" type="ORF">E2C01_085620</name>
</gene>
<sequence>MGCTLPIHVLPYIANTFPLQCSTCNVTLSVEHILLHCVRYREERRPLAAYYQSHGLLLTQTTLLGDEHLDVRQQKVSVARLSDCFSSFTYGGSASVSVRLMFELHTRFLESDGKWQVEVSVYLGVTKLFSHSEGDTWQPQVADLPCRKHPDKSEGTSQFITHYGTRQIIFI</sequence>
<comment type="caution">
    <text evidence="1">The sequence shown here is derived from an EMBL/GenBank/DDBJ whole genome shotgun (WGS) entry which is preliminary data.</text>
</comment>
<accession>A0A5B7JE54</accession>
<dbReference type="EMBL" id="VSRR010085063">
    <property type="protein sequence ID" value="MPC90624.1"/>
    <property type="molecule type" value="Genomic_DNA"/>
</dbReference>
<name>A0A5B7JE54_PORTR</name>
<proteinExistence type="predicted"/>